<evidence type="ECO:0000313" key="2">
    <source>
        <dbReference type="Proteomes" id="UP001140011"/>
    </source>
</evidence>
<proteinExistence type="predicted"/>
<keyword evidence="2" id="KW-1185">Reference proteome</keyword>
<sequence>MTWDKVYECWQIEFPDLDGAIRIVYAQRDPVFAANSYFGRFTRCFLVLLNPDDKEFNYIVKDSWQLVYTGLDDVNLRNEIGLSRHMCPVLDEAAREGYLLQRLKCKC</sequence>
<name>A0A9W8L8I6_9FUNG</name>
<dbReference type="AlphaFoldDB" id="A0A9W8L8I6"/>
<gene>
    <name evidence="1" type="ORF">GGI19_006539</name>
</gene>
<organism evidence="1 2">
    <name type="scientific">Coemansia pectinata</name>
    <dbReference type="NCBI Taxonomy" id="1052879"/>
    <lineage>
        <taxon>Eukaryota</taxon>
        <taxon>Fungi</taxon>
        <taxon>Fungi incertae sedis</taxon>
        <taxon>Zoopagomycota</taxon>
        <taxon>Kickxellomycotina</taxon>
        <taxon>Kickxellomycetes</taxon>
        <taxon>Kickxellales</taxon>
        <taxon>Kickxellaceae</taxon>
        <taxon>Coemansia</taxon>
    </lineage>
</organism>
<comment type="caution">
    <text evidence="1">The sequence shown here is derived from an EMBL/GenBank/DDBJ whole genome shotgun (WGS) entry which is preliminary data.</text>
</comment>
<dbReference type="EMBL" id="JANBUH010001483">
    <property type="protein sequence ID" value="KAJ2745089.1"/>
    <property type="molecule type" value="Genomic_DNA"/>
</dbReference>
<feature type="non-terminal residue" evidence="1">
    <location>
        <position position="107"/>
    </location>
</feature>
<dbReference type="Proteomes" id="UP001140011">
    <property type="component" value="Unassembled WGS sequence"/>
</dbReference>
<protein>
    <submittedName>
        <fullName evidence="1">Uncharacterized protein</fullName>
    </submittedName>
</protein>
<evidence type="ECO:0000313" key="1">
    <source>
        <dbReference type="EMBL" id="KAJ2745089.1"/>
    </source>
</evidence>
<accession>A0A9W8L8I6</accession>
<reference evidence="1" key="1">
    <citation type="submission" date="2022-07" db="EMBL/GenBank/DDBJ databases">
        <title>Phylogenomic reconstructions and comparative analyses of Kickxellomycotina fungi.</title>
        <authorList>
            <person name="Reynolds N.K."/>
            <person name="Stajich J.E."/>
            <person name="Barry K."/>
            <person name="Grigoriev I.V."/>
            <person name="Crous P."/>
            <person name="Smith M.E."/>
        </authorList>
    </citation>
    <scope>NUCLEOTIDE SEQUENCE</scope>
    <source>
        <strain evidence="1">BCRC 34297</strain>
    </source>
</reference>